<dbReference type="SUPFAM" id="SSF49503">
    <property type="entry name" value="Cupredoxins"/>
    <property type="match status" value="1"/>
</dbReference>
<dbReference type="GO" id="GO:0009055">
    <property type="term" value="F:electron transfer activity"/>
    <property type="evidence" value="ECO:0007669"/>
    <property type="project" value="InterPro"/>
</dbReference>
<name>A0A560L2B5_9BRAD</name>
<keyword evidence="1 3" id="KW-0479">Metal-binding</keyword>
<protein>
    <submittedName>
        <fullName evidence="6">Plastocyanin</fullName>
    </submittedName>
</protein>
<dbReference type="EMBL" id="VITY01000022">
    <property type="protein sequence ID" value="TWB87260.1"/>
    <property type="molecule type" value="Genomic_DNA"/>
</dbReference>
<gene>
    <name evidence="6" type="ORF">FBZ93_12241</name>
</gene>
<keyword evidence="4" id="KW-0732">Signal</keyword>
<feature type="signal peptide" evidence="4">
    <location>
        <begin position="1"/>
        <end position="25"/>
    </location>
</feature>
<evidence type="ECO:0000259" key="5">
    <source>
        <dbReference type="Pfam" id="PF00127"/>
    </source>
</evidence>
<feature type="binding site" evidence="3">
    <location>
        <position position="65"/>
    </location>
    <ligand>
        <name>Cu cation</name>
        <dbReference type="ChEBI" id="CHEBI:23378"/>
    </ligand>
</feature>
<dbReference type="InterPro" id="IPR002387">
    <property type="entry name" value="Plastocyanin"/>
</dbReference>
<evidence type="ECO:0000256" key="1">
    <source>
        <dbReference type="ARBA" id="ARBA00022723"/>
    </source>
</evidence>
<dbReference type="AlphaFoldDB" id="A0A560L2B5"/>
<dbReference type="RefSeq" id="WP_146992698.1">
    <property type="nucleotide sequence ID" value="NZ_VITY01000022.1"/>
</dbReference>
<dbReference type="PANTHER" id="PTHR36507">
    <property type="entry name" value="BLL1555 PROTEIN"/>
    <property type="match status" value="1"/>
</dbReference>
<dbReference type="GO" id="GO:0005507">
    <property type="term" value="F:copper ion binding"/>
    <property type="evidence" value="ECO:0007669"/>
    <property type="project" value="InterPro"/>
</dbReference>
<proteinExistence type="predicted"/>
<evidence type="ECO:0000313" key="7">
    <source>
        <dbReference type="Proteomes" id="UP000321304"/>
    </source>
</evidence>
<comment type="caution">
    <text evidence="6">The sequence shown here is derived from an EMBL/GenBank/DDBJ whole genome shotgun (WGS) entry which is preliminary data.</text>
</comment>
<evidence type="ECO:0000256" key="4">
    <source>
        <dbReference type="SAM" id="SignalP"/>
    </source>
</evidence>
<evidence type="ECO:0000313" key="6">
    <source>
        <dbReference type="EMBL" id="TWB87260.1"/>
    </source>
</evidence>
<dbReference type="PRINTS" id="PR00157">
    <property type="entry name" value="PLASTOCYANIN"/>
</dbReference>
<feature type="chain" id="PRO_5021964899" evidence="4">
    <location>
        <begin position="26"/>
        <end position="129"/>
    </location>
</feature>
<reference evidence="6 7" key="1">
    <citation type="submission" date="2019-06" db="EMBL/GenBank/DDBJ databases">
        <title>Genomic Encyclopedia of Type Strains, Phase IV (KMG-V): Genome sequencing to study the core and pangenomes of soil and plant-associated prokaryotes.</title>
        <authorList>
            <person name="Whitman W."/>
        </authorList>
    </citation>
    <scope>NUCLEOTIDE SEQUENCE [LARGE SCALE GENOMIC DNA]</scope>
    <source>
        <strain evidence="6 7">BR 10355</strain>
    </source>
</reference>
<keyword evidence="7" id="KW-1185">Reference proteome</keyword>
<accession>A0A560L2B5</accession>
<feature type="binding site" evidence="3">
    <location>
        <position position="117"/>
    </location>
    <ligand>
        <name>Cu cation</name>
        <dbReference type="ChEBI" id="CHEBI:23378"/>
    </ligand>
</feature>
<dbReference type="PANTHER" id="PTHR36507:SF1">
    <property type="entry name" value="BLL1555 PROTEIN"/>
    <property type="match status" value="1"/>
</dbReference>
<dbReference type="InterPro" id="IPR052721">
    <property type="entry name" value="ET_Amicyanin"/>
</dbReference>
<dbReference type="Pfam" id="PF00127">
    <property type="entry name" value="Copper-bind"/>
    <property type="match status" value="1"/>
</dbReference>
<comment type="cofactor">
    <cofactor evidence="3">
        <name>Cu(2+)</name>
        <dbReference type="ChEBI" id="CHEBI:29036"/>
    </cofactor>
    <text evidence="3">The crystal structure with reduced Cu(1+) has also been determined.</text>
</comment>
<dbReference type="InterPro" id="IPR000923">
    <property type="entry name" value="BlueCu_1"/>
</dbReference>
<dbReference type="OrthoDB" id="7510199at2"/>
<feature type="binding site" evidence="3">
    <location>
        <position position="122"/>
    </location>
    <ligand>
        <name>Cu cation</name>
        <dbReference type="ChEBI" id="CHEBI:23378"/>
    </ligand>
</feature>
<dbReference type="Gene3D" id="2.60.40.420">
    <property type="entry name" value="Cupredoxins - blue copper proteins"/>
    <property type="match status" value="1"/>
</dbReference>
<evidence type="ECO:0000256" key="2">
    <source>
        <dbReference type="ARBA" id="ARBA00023008"/>
    </source>
</evidence>
<evidence type="ECO:0000256" key="3">
    <source>
        <dbReference type="PIRSR" id="PIRSR602387-1"/>
    </source>
</evidence>
<feature type="binding site" evidence="3">
    <location>
        <position position="114"/>
    </location>
    <ligand>
        <name>Cu cation</name>
        <dbReference type="ChEBI" id="CHEBI:23378"/>
    </ligand>
</feature>
<dbReference type="Proteomes" id="UP000321304">
    <property type="component" value="Unassembled WGS sequence"/>
</dbReference>
<dbReference type="InterPro" id="IPR008972">
    <property type="entry name" value="Cupredoxin"/>
</dbReference>
<keyword evidence="2 3" id="KW-0186">Copper</keyword>
<feature type="domain" description="Blue (type 1) copper" evidence="5">
    <location>
        <begin position="40"/>
        <end position="128"/>
    </location>
</feature>
<organism evidence="6 7">
    <name type="scientific">Bradyrhizobium macuxiense</name>
    <dbReference type="NCBI Taxonomy" id="1755647"/>
    <lineage>
        <taxon>Bacteria</taxon>
        <taxon>Pseudomonadati</taxon>
        <taxon>Pseudomonadota</taxon>
        <taxon>Alphaproteobacteria</taxon>
        <taxon>Hyphomicrobiales</taxon>
        <taxon>Nitrobacteraceae</taxon>
        <taxon>Bradyrhizobium</taxon>
    </lineage>
</organism>
<sequence length="129" mass="13582">MKIHRRAFTEMFAGLAVVVASPALAQGKTVEVSMKNSPKGAFVPATVNISVGDTVKWTNPGVITHSVTFDPGKATTASNVLLPAGAAPFDSGDMEEDATFTHTFTVKGTYKYVCKFHEAMGMVGTVVVS</sequence>